<proteinExistence type="inferred from homology"/>
<evidence type="ECO:0000256" key="3">
    <source>
        <dbReference type="HAMAP-Rule" id="MF_01440"/>
    </source>
</evidence>
<gene>
    <name evidence="3" type="primary">cheD</name>
    <name evidence="4" type="ORF">ACFSC0_04585</name>
</gene>
<comment type="catalytic activity">
    <reaction evidence="3">
        <text>L-glutaminyl-[protein] + H2O = L-glutamyl-[protein] + NH4(+)</text>
        <dbReference type="Rhea" id="RHEA:16441"/>
        <dbReference type="Rhea" id="RHEA-COMP:10207"/>
        <dbReference type="Rhea" id="RHEA-COMP:10208"/>
        <dbReference type="ChEBI" id="CHEBI:15377"/>
        <dbReference type="ChEBI" id="CHEBI:28938"/>
        <dbReference type="ChEBI" id="CHEBI:29973"/>
        <dbReference type="ChEBI" id="CHEBI:30011"/>
        <dbReference type="EC" id="3.5.1.44"/>
    </reaction>
</comment>
<comment type="function">
    <text evidence="3">Probably deamidates glutamine residues to glutamate on methyl-accepting chemotaxis receptors (MCPs), playing an important role in chemotaxis.</text>
</comment>
<evidence type="ECO:0000256" key="1">
    <source>
        <dbReference type="ARBA" id="ARBA00022500"/>
    </source>
</evidence>
<dbReference type="InterPro" id="IPR011324">
    <property type="entry name" value="Cytotoxic_necrot_fac-like_cat"/>
</dbReference>
<comment type="similarity">
    <text evidence="3">Belongs to the CheD family.</text>
</comment>
<dbReference type="SUPFAM" id="SSF64438">
    <property type="entry name" value="CNF1/YfiH-like putative cysteine hydrolases"/>
    <property type="match status" value="1"/>
</dbReference>
<evidence type="ECO:0000313" key="5">
    <source>
        <dbReference type="Proteomes" id="UP001597237"/>
    </source>
</evidence>
<dbReference type="Gene3D" id="3.30.1330.200">
    <property type="match status" value="1"/>
</dbReference>
<organism evidence="4 5">
    <name type="scientific">Phenylobacterium terrae</name>
    <dbReference type="NCBI Taxonomy" id="2665495"/>
    <lineage>
        <taxon>Bacteria</taxon>
        <taxon>Pseudomonadati</taxon>
        <taxon>Pseudomonadota</taxon>
        <taxon>Alphaproteobacteria</taxon>
        <taxon>Caulobacterales</taxon>
        <taxon>Caulobacteraceae</taxon>
        <taxon>Phenylobacterium</taxon>
    </lineage>
</organism>
<keyword evidence="2 3" id="KW-0378">Hydrolase</keyword>
<comment type="caution">
    <text evidence="4">The sequence shown here is derived from an EMBL/GenBank/DDBJ whole genome shotgun (WGS) entry which is preliminary data.</text>
</comment>
<dbReference type="PANTHER" id="PTHR35147:SF3">
    <property type="entry name" value="CHEMORECEPTOR GLUTAMINE DEAMIDASE CHED 1-RELATED"/>
    <property type="match status" value="1"/>
</dbReference>
<dbReference type="EC" id="3.5.1.44" evidence="3"/>
<keyword evidence="1 3" id="KW-0145">Chemotaxis</keyword>
<accession>A0ABW4MYK8</accession>
<dbReference type="Proteomes" id="UP001597237">
    <property type="component" value="Unassembled WGS sequence"/>
</dbReference>
<evidence type="ECO:0000256" key="2">
    <source>
        <dbReference type="ARBA" id="ARBA00022801"/>
    </source>
</evidence>
<keyword evidence="5" id="KW-1185">Reference proteome</keyword>
<dbReference type="InterPro" id="IPR005659">
    <property type="entry name" value="Chemorcpt_Glu_NH3ase_CheD"/>
</dbReference>
<dbReference type="CDD" id="cd16352">
    <property type="entry name" value="CheD"/>
    <property type="match status" value="1"/>
</dbReference>
<sequence length="184" mass="19882">MTDTVLSSRPQRRLNVIQGEYLVSNDPDVFLTTVLGSCVAVCLRDPDRGVGGMNHFLLPEGQADSHDDARRYGVHAMELLINALLHQGAQRGRLEAKLFGGARMFNGLSDVGAANAAFAERFLRDEGINVASASLGGVGARRLKYWPVSGRAQQKIVEDKAELTQLNLKAAPPPVVAEGDLELF</sequence>
<dbReference type="Pfam" id="PF03975">
    <property type="entry name" value="CheD"/>
    <property type="match status" value="1"/>
</dbReference>
<dbReference type="RefSeq" id="WP_377282336.1">
    <property type="nucleotide sequence ID" value="NZ_JBHRSI010000006.1"/>
</dbReference>
<dbReference type="EMBL" id="JBHUEY010000001">
    <property type="protein sequence ID" value="MFD1782662.1"/>
    <property type="molecule type" value="Genomic_DNA"/>
</dbReference>
<evidence type="ECO:0000313" key="4">
    <source>
        <dbReference type="EMBL" id="MFD1782662.1"/>
    </source>
</evidence>
<reference evidence="5" key="1">
    <citation type="journal article" date="2019" name="Int. J. Syst. Evol. Microbiol.">
        <title>The Global Catalogue of Microorganisms (GCM) 10K type strain sequencing project: providing services to taxonomists for standard genome sequencing and annotation.</title>
        <authorList>
            <consortium name="The Broad Institute Genomics Platform"/>
            <consortium name="The Broad Institute Genome Sequencing Center for Infectious Disease"/>
            <person name="Wu L."/>
            <person name="Ma J."/>
        </authorList>
    </citation>
    <scope>NUCLEOTIDE SEQUENCE [LARGE SCALE GENOMIC DNA]</scope>
    <source>
        <strain evidence="5">DFY28</strain>
    </source>
</reference>
<dbReference type="PANTHER" id="PTHR35147">
    <property type="entry name" value="CHEMORECEPTOR GLUTAMINE DEAMIDASE CHED-RELATED"/>
    <property type="match status" value="1"/>
</dbReference>
<dbReference type="InterPro" id="IPR038592">
    <property type="entry name" value="CheD-like_sf"/>
</dbReference>
<protein>
    <recommendedName>
        <fullName evidence="3">Probable chemoreceptor glutamine deamidase CheD</fullName>
        <ecNumber evidence="3">3.5.1.44</ecNumber>
    </recommendedName>
</protein>
<name>A0ABW4MYK8_9CAUL</name>
<dbReference type="HAMAP" id="MF_01440">
    <property type="entry name" value="CheD"/>
    <property type="match status" value="1"/>
</dbReference>